<dbReference type="Gene3D" id="1.20.1560.10">
    <property type="entry name" value="ABC transporter type 1, transmembrane domain"/>
    <property type="match status" value="1"/>
</dbReference>
<dbReference type="Pfam" id="PF00664">
    <property type="entry name" value="ABC_membrane"/>
    <property type="match status" value="1"/>
</dbReference>
<evidence type="ECO:0000256" key="3">
    <source>
        <dbReference type="ARBA" id="ARBA00022692"/>
    </source>
</evidence>
<dbReference type="GO" id="GO:0005524">
    <property type="term" value="F:ATP binding"/>
    <property type="evidence" value="ECO:0007669"/>
    <property type="project" value="UniProtKB-KW"/>
</dbReference>
<evidence type="ECO:0000313" key="11">
    <source>
        <dbReference type="EMBL" id="AIK96266.1"/>
    </source>
</evidence>
<feature type="domain" description="ABC transporter" evidence="9">
    <location>
        <begin position="350"/>
        <end position="532"/>
    </location>
</feature>
<evidence type="ECO:0000259" key="9">
    <source>
        <dbReference type="PROSITE" id="PS50893"/>
    </source>
</evidence>
<keyword evidence="7 8" id="KW-0472">Membrane</keyword>
<sequence>MQEKFKNLRIIKETFPFLWTKGEKIRSLFLISCGLIFVSIVLDLSIPIVLKEIVSKLTSPDKSMTHQLTLLLVAYGVIWILSQTIQNVRQIIMIRPLEGSIRLFCSKLFDHLHSLPMKFHLDRKTGVLTNALERAQQGFPEVFWGLFLFVIPTIIELFLAGMILYYFYGIIYGFILLFIATVFVIFTLYATEWVSYLQILSNEQRSKTNANIVDSLLNFASVKYFNNKDHEIFKCNLYLKKREKLLVQYISSMEFVRIGQNLIIGLGLIIFTYTAGKQTLLNIYNVSDFVLINGYVLQFAAPLSHMGAIARSIRRGLNELTGIMEIYNAKPKNSRHTEKDYQSIEKLESIKFENVSFGYDPSRLVLKDLNFHLPAGKTIGIVGETGSGKSTISNLLFNFYDINSGNILINNKDIQTLSTESLYKLLGIVPQDITLFNTSIYENILYARPNASKEEVEEVIELAQLESVLKKLPHHYDTVVGERGLKLSGGEKQRIAIARVLLKRPSLYIFVRGNFLFGSFYGSHHHEKHSPYP</sequence>
<dbReference type="SUPFAM" id="SSF52540">
    <property type="entry name" value="P-loop containing nucleoside triphosphate hydrolases"/>
    <property type="match status" value="1"/>
</dbReference>
<reference evidence="11 12" key="1">
    <citation type="submission" date="2014-07" db="EMBL/GenBank/DDBJ databases">
        <title>Comparative genomic insights into amoeba endosymbionts belonging to the families of Holosporaceae and Candidatus Midichloriaceae within Rickettsiales.</title>
        <authorList>
            <person name="Wang Z."/>
            <person name="Wu M."/>
        </authorList>
    </citation>
    <scope>NUCLEOTIDE SEQUENCE [LARGE SCALE GENOMIC DNA]</scope>
    <source>
        <strain evidence="11">PRA3</strain>
    </source>
</reference>
<evidence type="ECO:0000256" key="8">
    <source>
        <dbReference type="SAM" id="Phobius"/>
    </source>
</evidence>
<evidence type="ECO:0000256" key="4">
    <source>
        <dbReference type="ARBA" id="ARBA00022741"/>
    </source>
</evidence>
<dbReference type="eggNOG" id="COG5265">
    <property type="taxonomic scope" value="Bacteria"/>
</dbReference>
<name>A0A077AV29_9PROT</name>
<feature type="transmembrane region" description="Helical" evidence="8">
    <location>
        <begin position="174"/>
        <end position="197"/>
    </location>
</feature>
<evidence type="ECO:0000256" key="6">
    <source>
        <dbReference type="ARBA" id="ARBA00022989"/>
    </source>
</evidence>
<keyword evidence="2" id="KW-0813">Transport</keyword>
<evidence type="ECO:0000256" key="7">
    <source>
        <dbReference type="ARBA" id="ARBA00023136"/>
    </source>
</evidence>
<dbReference type="OrthoDB" id="9804259at2"/>
<evidence type="ECO:0000259" key="10">
    <source>
        <dbReference type="PROSITE" id="PS50929"/>
    </source>
</evidence>
<dbReference type="HOGENOM" id="CLU_000604_84_1_5"/>
<dbReference type="InterPro" id="IPR027417">
    <property type="entry name" value="P-loop_NTPase"/>
</dbReference>
<dbReference type="InterPro" id="IPR003439">
    <property type="entry name" value="ABC_transporter-like_ATP-bd"/>
</dbReference>
<protein>
    <recommendedName>
        <fullName evidence="13">ABC transmembrane type-1 domain-containing protein</fullName>
    </recommendedName>
</protein>
<dbReference type="GO" id="GO:0006879">
    <property type="term" value="P:intracellular iron ion homeostasis"/>
    <property type="evidence" value="ECO:0007669"/>
    <property type="project" value="TreeGrafter"/>
</dbReference>
<accession>A0A077AV29</accession>
<dbReference type="GO" id="GO:0140359">
    <property type="term" value="F:ABC-type transporter activity"/>
    <property type="evidence" value="ECO:0007669"/>
    <property type="project" value="InterPro"/>
</dbReference>
<keyword evidence="4" id="KW-0547">Nucleotide-binding</keyword>
<gene>
    <name evidence="11" type="ORF">ID47_05200</name>
</gene>
<dbReference type="PANTHER" id="PTHR24221">
    <property type="entry name" value="ATP-BINDING CASSETTE SUB-FAMILY B"/>
    <property type="match status" value="1"/>
</dbReference>
<proteinExistence type="predicted"/>
<evidence type="ECO:0000313" key="12">
    <source>
        <dbReference type="Proteomes" id="UP000028926"/>
    </source>
</evidence>
<dbReference type="Proteomes" id="UP000028926">
    <property type="component" value="Chromosome"/>
</dbReference>
<keyword evidence="5" id="KW-0067">ATP-binding</keyword>
<dbReference type="GO" id="GO:0005886">
    <property type="term" value="C:plasma membrane"/>
    <property type="evidence" value="ECO:0007669"/>
    <property type="project" value="UniProtKB-SubCell"/>
</dbReference>
<feature type="transmembrane region" description="Helical" evidence="8">
    <location>
        <begin position="142"/>
        <end position="168"/>
    </location>
</feature>
<dbReference type="InterPro" id="IPR011527">
    <property type="entry name" value="ABC1_TM_dom"/>
</dbReference>
<dbReference type="Pfam" id="PF00005">
    <property type="entry name" value="ABC_tran"/>
    <property type="match status" value="1"/>
</dbReference>
<evidence type="ECO:0000256" key="1">
    <source>
        <dbReference type="ARBA" id="ARBA00004651"/>
    </source>
</evidence>
<feature type="domain" description="ABC transmembrane type-1" evidence="10">
    <location>
        <begin position="30"/>
        <end position="315"/>
    </location>
</feature>
<dbReference type="InterPro" id="IPR039421">
    <property type="entry name" value="Type_1_exporter"/>
</dbReference>
<evidence type="ECO:0000256" key="5">
    <source>
        <dbReference type="ARBA" id="ARBA00022840"/>
    </source>
</evidence>
<dbReference type="PROSITE" id="PS50929">
    <property type="entry name" value="ABC_TM1F"/>
    <property type="match status" value="1"/>
</dbReference>
<dbReference type="EMBL" id="CP008941">
    <property type="protein sequence ID" value="AIK96266.1"/>
    <property type="molecule type" value="Genomic_DNA"/>
</dbReference>
<dbReference type="RefSeq" id="WP_038464516.1">
    <property type="nucleotide sequence ID" value="NZ_CP008941.1"/>
</dbReference>
<keyword evidence="12" id="KW-1185">Reference proteome</keyword>
<feature type="transmembrane region" description="Helical" evidence="8">
    <location>
        <begin position="258"/>
        <end position="276"/>
    </location>
</feature>
<dbReference type="InterPro" id="IPR036640">
    <property type="entry name" value="ABC1_TM_sf"/>
</dbReference>
<keyword evidence="3 8" id="KW-0812">Transmembrane</keyword>
<dbReference type="STRING" id="91604.ID47_05200"/>
<dbReference type="InterPro" id="IPR017871">
    <property type="entry name" value="ABC_transporter-like_CS"/>
</dbReference>
<dbReference type="PROSITE" id="PS50893">
    <property type="entry name" value="ABC_TRANSPORTER_2"/>
    <property type="match status" value="1"/>
</dbReference>
<dbReference type="GO" id="GO:0016887">
    <property type="term" value="F:ATP hydrolysis activity"/>
    <property type="evidence" value="ECO:0007669"/>
    <property type="project" value="InterPro"/>
</dbReference>
<feature type="transmembrane region" description="Helical" evidence="8">
    <location>
        <begin position="68"/>
        <end position="85"/>
    </location>
</feature>
<evidence type="ECO:0000256" key="2">
    <source>
        <dbReference type="ARBA" id="ARBA00022448"/>
    </source>
</evidence>
<organism evidence="11 12">
    <name type="scientific">Candidatus Odyssella acanthamoebae</name>
    <dbReference type="NCBI Taxonomy" id="91604"/>
    <lineage>
        <taxon>Bacteria</taxon>
        <taxon>Pseudomonadati</taxon>
        <taxon>Pseudomonadota</taxon>
        <taxon>Alphaproteobacteria</taxon>
        <taxon>Holosporales</taxon>
        <taxon>Candidatus Paracaedibacteraceae</taxon>
        <taxon>Candidatus Odyssella</taxon>
    </lineage>
</organism>
<dbReference type="Gene3D" id="3.40.50.300">
    <property type="entry name" value="P-loop containing nucleotide triphosphate hydrolases"/>
    <property type="match status" value="1"/>
</dbReference>
<evidence type="ECO:0008006" key="13">
    <source>
        <dbReference type="Google" id="ProtNLM"/>
    </source>
</evidence>
<feature type="transmembrane region" description="Helical" evidence="8">
    <location>
        <begin position="28"/>
        <end position="48"/>
    </location>
</feature>
<dbReference type="CDD" id="cd18582">
    <property type="entry name" value="ABC_6TM_ATM1_ABCB7"/>
    <property type="match status" value="1"/>
</dbReference>
<dbReference type="KEGG" id="paca:ID47_05200"/>
<dbReference type="PANTHER" id="PTHR24221:SF402">
    <property type="entry name" value="IRON-SULFUR CLUSTERS TRANSPORTER ABCB7, MITOCHONDRIAL"/>
    <property type="match status" value="1"/>
</dbReference>
<comment type="subcellular location">
    <subcellularLocation>
        <location evidence="1">Cell membrane</location>
        <topology evidence="1">Multi-pass membrane protein</topology>
    </subcellularLocation>
</comment>
<dbReference type="SUPFAM" id="SSF90123">
    <property type="entry name" value="ABC transporter transmembrane region"/>
    <property type="match status" value="1"/>
</dbReference>
<dbReference type="PROSITE" id="PS00211">
    <property type="entry name" value="ABC_TRANSPORTER_1"/>
    <property type="match status" value="1"/>
</dbReference>
<dbReference type="AlphaFoldDB" id="A0A077AV29"/>
<keyword evidence="6 8" id="KW-1133">Transmembrane helix</keyword>